<dbReference type="Pfam" id="PF01168">
    <property type="entry name" value="Ala_racemase_N"/>
    <property type="match status" value="1"/>
</dbReference>
<evidence type="ECO:0000256" key="2">
    <source>
        <dbReference type="ARBA" id="ARBA00023239"/>
    </source>
</evidence>
<dbReference type="AlphaFoldDB" id="A0A9W6P344"/>
<dbReference type="PANTHER" id="PTHR28004:SF2">
    <property type="entry name" value="D-SERINE DEHYDRATASE"/>
    <property type="match status" value="1"/>
</dbReference>
<dbReference type="EMBL" id="BSQG01000001">
    <property type="protein sequence ID" value="GLU46227.1"/>
    <property type="molecule type" value="Genomic_DNA"/>
</dbReference>
<dbReference type="InterPro" id="IPR029066">
    <property type="entry name" value="PLP-binding_barrel"/>
</dbReference>
<keyword evidence="2" id="KW-0456">Lyase</keyword>
<dbReference type="InterPro" id="IPR042208">
    <property type="entry name" value="D-ser_dehydrat-like_sf"/>
</dbReference>
<dbReference type="SMART" id="SM01119">
    <property type="entry name" value="D-ser_dehydrat"/>
    <property type="match status" value="1"/>
</dbReference>
<dbReference type="PANTHER" id="PTHR28004">
    <property type="entry name" value="ZGC:162816-RELATED"/>
    <property type="match status" value="1"/>
</dbReference>
<dbReference type="Proteomes" id="UP001165092">
    <property type="component" value="Unassembled WGS sequence"/>
</dbReference>
<proteinExistence type="inferred from homology"/>
<comment type="similarity">
    <text evidence="1">Belongs to the DSD1 family.</text>
</comment>
<evidence type="ECO:0000313" key="5">
    <source>
        <dbReference type="Proteomes" id="UP001165092"/>
    </source>
</evidence>
<protein>
    <recommendedName>
        <fullName evidence="3">D-serine dehydratase-like domain-containing protein</fullName>
    </recommendedName>
</protein>
<dbReference type="GO" id="GO:0036088">
    <property type="term" value="P:D-serine catabolic process"/>
    <property type="evidence" value="ECO:0007669"/>
    <property type="project" value="TreeGrafter"/>
</dbReference>
<dbReference type="Gene3D" id="3.20.20.10">
    <property type="entry name" value="Alanine racemase"/>
    <property type="match status" value="1"/>
</dbReference>
<name>A0A9W6P344_9ACTN</name>
<evidence type="ECO:0000256" key="1">
    <source>
        <dbReference type="ARBA" id="ARBA00005323"/>
    </source>
</evidence>
<evidence type="ECO:0000259" key="3">
    <source>
        <dbReference type="SMART" id="SM01119"/>
    </source>
</evidence>
<dbReference type="Gene3D" id="2.40.37.20">
    <property type="entry name" value="D-serine dehydratase-like domain"/>
    <property type="match status" value="1"/>
</dbReference>
<dbReference type="InterPro" id="IPR026956">
    <property type="entry name" value="D-ser_dehydrat-like_dom"/>
</dbReference>
<evidence type="ECO:0000313" key="4">
    <source>
        <dbReference type="EMBL" id="GLU46227.1"/>
    </source>
</evidence>
<accession>A0A9W6P344</accession>
<comment type="caution">
    <text evidence="4">The sequence shown here is derived from an EMBL/GenBank/DDBJ whole genome shotgun (WGS) entry which is preliminary data.</text>
</comment>
<organism evidence="4 5">
    <name type="scientific">Nocardiopsis ansamitocini</name>
    <dbReference type="NCBI Taxonomy" id="1670832"/>
    <lineage>
        <taxon>Bacteria</taxon>
        <taxon>Bacillati</taxon>
        <taxon>Actinomycetota</taxon>
        <taxon>Actinomycetes</taxon>
        <taxon>Streptosporangiales</taxon>
        <taxon>Nocardiopsidaceae</taxon>
        <taxon>Nocardiopsis</taxon>
    </lineage>
</organism>
<feature type="domain" description="D-serine dehydratase-like" evidence="3">
    <location>
        <begin position="250"/>
        <end position="342"/>
    </location>
</feature>
<sequence>MRLRSDDITTPCLLVDAERLDANVAAMAARTVDRAIRLRPHAKTHKSVEVARRQLAAGAHGLTVATVAEAEVFADAGVDDLFIAYPLWVDAARGARLRAVAERVRLRVGIDSGEGARALARHAGGTHPIEVLVEVDSGHHRTGVLPQEAGRVAEQAARAGLDVRGVFTFPGHSYGPGHAVPAADDEARALHLAADALRARGVQCPVVSGGSTPTAAHDTDSGLTELRPGVYVFGDAQQWELGTCTAADIALTAAATVVSRSGGRVVLDAGSKVLGADRPAWASGFGRLPDHPDARISALSEHHATVDWPHDTPLPDLGTLLRVAPNHVCTAVNLADHLLVVADGAVVDRWEVAARGANT</sequence>
<dbReference type="InterPro" id="IPR001608">
    <property type="entry name" value="Ala_racemase_N"/>
</dbReference>
<dbReference type="Pfam" id="PF14031">
    <property type="entry name" value="D-ser_dehydrat"/>
    <property type="match status" value="1"/>
</dbReference>
<dbReference type="InterPro" id="IPR051466">
    <property type="entry name" value="D-amino_acid_metab_enzyme"/>
</dbReference>
<dbReference type="GO" id="GO:0008721">
    <property type="term" value="F:D-serine ammonia-lyase activity"/>
    <property type="evidence" value="ECO:0007669"/>
    <property type="project" value="TreeGrafter"/>
</dbReference>
<dbReference type="RefSeq" id="WP_285757074.1">
    <property type="nucleotide sequence ID" value="NZ_BSQG01000001.1"/>
</dbReference>
<dbReference type="SUPFAM" id="SSF51419">
    <property type="entry name" value="PLP-binding barrel"/>
    <property type="match status" value="1"/>
</dbReference>
<gene>
    <name evidence="4" type="ORF">Nans01_05780</name>
</gene>
<reference evidence="4" key="1">
    <citation type="submission" date="2023-02" db="EMBL/GenBank/DDBJ databases">
        <title>Nocardiopsis ansamitocini NBRC 112285.</title>
        <authorList>
            <person name="Ichikawa N."/>
            <person name="Sato H."/>
            <person name="Tonouchi N."/>
        </authorList>
    </citation>
    <scope>NUCLEOTIDE SEQUENCE</scope>
    <source>
        <strain evidence="4">NBRC 112285</strain>
    </source>
</reference>
<keyword evidence="5" id="KW-1185">Reference proteome</keyword>